<keyword evidence="5 8" id="KW-0812">Transmembrane</keyword>
<reference evidence="11" key="1">
    <citation type="journal article" date="2012" name="Science">
        <title>The Paleozoic origin of enzymatic lignin decomposition reconstructed from 31 fungal genomes.</title>
        <authorList>
            <person name="Floudas D."/>
            <person name="Binder M."/>
            <person name="Riley R."/>
            <person name="Barry K."/>
            <person name="Blanchette R.A."/>
            <person name="Henrissat B."/>
            <person name="Martinez A.T."/>
            <person name="Otillar R."/>
            <person name="Spatafora J.W."/>
            <person name="Yadav J.S."/>
            <person name="Aerts A."/>
            <person name="Benoit I."/>
            <person name="Boyd A."/>
            <person name="Carlson A."/>
            <person name="Copeland A."/>
            <person name="Coutinho P.M."/>
            <person name="de Vries R.P."/>
            <person name="Ferreira P."/>
            <person name="Findley K."/>
            <person name="Foster B."/>
            <person name="Gaskell J."/>
            <person name="Glotzer D."/>
            <person name="Gorecki P."/>
            <person name="Heitman J."/>
            <person name="Hesse C."/>
            <person name="Hori C."/>
            <person name="Igarashi K."/>
            <person name="Jurgens J.A."/>
            <person name="Kallen N."/>
            <person name="Kersten P."/>
            <person name="Kohler A."/>
            <person name="Kuees U."/>
            <person name="Kumar T.K.A."/>
            <person name="Kuo A."/>
            <person name="LaButti K."/>
            <person name="Larrondo L.F."/>
            <person name="Lindquist E."/>
            <person name="Ling A."/>
            <person name="Lombard V."/>
            <person name="Lucas S."/>
            <person name="Lundell T."/>
            <person name="Martin R."/>
            <person name="McLaughlin D.J."/>
            <person name="Morgenstern I."/>
            <person name="Morin E."/>
            <person name="Murat C."/>
            <person name="Nagy L.G."/>
            <person name="Nolan M."/>
            <person name="Ohm R.A."/>
            <person name="Patyshakuliyeva A."/>
            <person name="Rokas A."/>
            <person name="Ruiz-Duenas F.J."/>
            <person name="Sabat G."/>
            <person name="Salamov A."/>
            <person name="Samejima M."/>
            <person name="Schmutz J."/>
            <person name="Slot J.C."/>
            <person name="St John F."/>
            <person name="Stenlid J."/>
            <person name="Sun H."/>
            <person name="Sun S."/>
            <person name="Syed K."/>
            <person name="Tsang A."/>
            <person name="Wiebenga A."/>
            <person name="Young D."/>
            <person name="Pisabarro A."/>
            <person name="Eastwood D.C."/>
            <person name="Martin F."/>
            <person name="Cullen D."/>
            <person name="Grigoriev I.V."/>
            <person name="Hibbett D.S."/>
        </authorList>
    </citation>
    <scope>NUCLEOTIDE SEQUENCE [LARGE SCALE GENOMIC DNA]</scope>
    <source>
        <strain evidence="11">RWD-64-598 SS2</strain>
    </source>
</reference>
<dbReference type="GO" id="GO:0008374">
    <property type="term" value="F:O-acyltransferase activity"/>
    <property type="evidence" value="ECO:0007669"/>
    <property type="project" value="InterPro"/>
</dbReference>
<dbReference type="InterPro" id="IPR044851">
    <property type="entry name" value="Wax_synthase"/>
</dbReference>
<evidence type="ECO:0000256" key="4">
    <source>
        <dbReference type="ARBA" id="ARBA00022679"/>
    </source>
</evidence>
<dbReference type="OrthoDB" id="1077582at2759"/>
<dbReference type="GO" id="GO:0016020">
    <property type="term" value="C:membrane"/>
    <property type="evidence" value="ECO:0007669"/>
    <property type="project" value="UniProtKB-SubCell"/>
</dbReference>
<dbReference type="AlphaFoldDB" id="R7SD37"/>
<dbReference type="OMA" id="EYSTKGM"/>
<sequence>MSVLVQYPGTKTYRLAVLPLILQLAFTAVTTIDYDISANPSLVSAPAMLVIVMRTSGWTIEDMHLQRDRFGWPAYSPTSDLLSLKRTLWDALDLMVNLRNIGWVPGGKPRADMNCSKTTRTTFLFTAVLRTLIFAIAFDVAVTLLRYLRPDGLPPGSTIFDDSQPLALSYMRAALLTHVSLFAGFAFMSLLYTCIAFFAVLLLRHVPDQWPPLFDAPWRSTSLRELWGRRWHQLFRELFISLGARPSNRLFGRPTGILGAFLVSAALHDVRLREMGEGVDLRVTYGFFVFNGLAVIVEVEWKERMRRDIGGWAGWIWTAVIFTGSWCFLMDGCVKAGLLDTSQVQRVSDTFLRTYF</sequence>
<dbReference type="eggNOG" id="ENOG502S5TH">
    <property type="taxonomic scope" value="Eukaryota"/>
</dbReference>
<dbReference type="PANTHER" id="PTHR31595:SF57">
    <property type="entry name" value="OS04G0481900 PROTEIN"/>
    <property type="match status" value="1"/>
</dbReference>
<evidence type="ECO:0000256" key="7">
    <source>
        <dbReference type="ARBA" id="ARBA00023136"/>
    </source>
</evidence>
<proteinExistence type="inferred from homology"/>
<evidence type="ECO:0000256" key="6">
    <source>
        <dbReference type="ARBA" id="ARBA00022989"/>
    </source>
</evidence>
<comment type="pathway">
    <text evidence="2">Secondary metabolite biosynthesis.</text>
</comment>
<name>R7SD37_CONPW</name>
<gene>
    <name evidence="10" type="ORF">CONPUDRAFT_160458</name>
</gene>
<keyword evidence="11" id="KW-1185">Reference proteome</keyword>
<evidence type="ECO:0000256" key="2">
    <source>
        <dbReference type="ARBA" id="ARBA00005179"/>
    </source>
</evidence>
<dbReference type="RefSeq" id="XP_007775789.1">
    <property type="nucleotide sequence ID" value="XM_007777599.1"/>
</dbReference>
<evidence type="ECO:0000259" key="9">
    <source>
        <dbReference type="Pfam" id="PF13813"/>
    </source>
</evidence>
<protein>
    <recommendedName>
        <fullName evidence="9">Wax synthase domain-containing protein</fullName>
    </recommendedName>
</protein>
<feature type="transmembrane region" description="Helical" evidence="8">
    <location>
        <begin position="41"/>
        <end position="60"/>
    </location>
</feature>
<dbReference type="GO" id="GO:0006629">
    <property type="term" value="P:lipid metabolic process"/>
    <property type="evidence" value="ECO:0007669"/>
    <property type="project" value="InterPro"/>
</dbReference>
<dbReference type="PANTHER" id="PTHR31595">
    <property type="entry name" value="LONG-CHAIN-ALCOHOL O-FATTY-ACYLTRANSFERASE 3-RELATED"/>
    <property type="match status" value="1"/>
</dbReference>
<feature type="transmembrane region" description="Helical" evidence="8">
    <location>
        <begin position="309"/>
        <end position="329"/>
    </location>
</feature>
<feature type="transmembrane region" description="Helical" evidence="8">
    <location>
        <begin position="123"/>
        <end position="148"/>
    </location>
</feature>
<keyword evidence="7 8" id="KW-0472">Membrane</keyword>
<accession>R7SD37</accession>
<dbReference type="InterPro" id="IPR032805">
    <property type="entry name" value="Wax_synthase_dom"/>
</dbReference>
<dbReference type="GeneID" id="19204298"/>
<keyword evidence="4" id="KW-0808">Transferase</keyword>
<dbReference type="KEGG" id="cput:CONPUDRAFT_160458"/>
<evidence type="ECO:0000313" key="10">
    <source>
        <dbReference type="EMBL" id="EIW74078.1"/>
    </source>
</evidence>
<keyword evidence="6 8" id="KW-1133">Transmembrane helix</keyword>
<evidence type="ECO:0000313" key="11">
    <source>
        <dbReference type="Proteomes" id="UP000053558"/>
    </source>
</evidence>
<dbReference type="Pfam" id="PF13813">
    <property type="entry name" value="MBOAT_2"/>
    <property type="match status" value="1"/>
</dbReference>
<comment type="similarity">
    <text evidence="3">Belongs to the wax synthase family.</text>
</comment>
<comment type="subcellular location">
    <subcellularLocation>
        <location evidence="1">Membrane</location>
        <topology evidence="1">Multi-pass membrane protein</topology>
    </subcellularLocation>
</comment>
<dbReference type="EMBL" id="JH711595">
    <property type="protein sequence ID" value="EIW74078.1"/>
    <property type="molecule type" value="Genomic_DNA"/>
</dbReference>
<evidence type="ECO:0000256" key="5">
    <source>
        <dbReference type="ARBA" id="ARBA00022692"/>
    </source>
</evidence>
<feature type="domain" description="Wax synthase" evidence="9">
    <location>
        <begin position="210"/>
        <end position="289"/>
    </location>
</feature>
<evidence type="ECO:0000256" key="8">
    <source>
        <dbReference type="SAM" id="Phobius"/>
    </source>
</evidence>
<dbReference type="Proteomes" id="UP000053558">
    <property type="component" value="Unassembled WGS sequence"/>
</dbReference>
<evidence type="ECO:0000256" key="3">
    <source>
        <dbReference type="ARBA" id="ARBA00007282"/>
    </source>
</evidence>
<evidence type="ECO:0000256" key="1">
    <source>
        <dbReference type="ARBA" id="ARBA00004141"/>
    </source>
</evidence>
<organism evidence="10 11">
    <name type="scientific">Coniophora puteana (strain RWD-64-598)</name>
    <name type="common">Brown rot fungus</name>
    <dbReference type="NCBI Taxonomy" id="741705"/>
    <lineage>
        <taxon>Eukaryota</taxon>
        <taxon>Fungi</taxon>
        <taxon>Dikarya</taxon>
        <taxon>Basidiomycota</taxon>
        <taxon>Agaricomycotina</taxon>
        <taxon>Agaricomycetes</taxon>
        <taxon>Agaricomycetidae</taxon>
        <taxon>Boletales</taxon>
        <taxon>Coniophorineae</taxon>
        <taxon>Coniophoraceae</taxon>
        <taxon>Coniophora</taxon>
    </lineage>
</organism>
<feature type="transmembrane region" description="Helical" evidence="8">
    <location>
        <begin position="179"/>
        <end position="203"/>
    </location>
</feature>